<comment type="caution">
    <text evidence="2">The sequence shown here is derived from an EMBL/GenBank/DDBJ whole genome shotgun (WGS) entry which is preliminary data.</text>
</comment>
<evidence type="ECO:0000313" key="3">
    <source>
        <dbReference type="Proteomes" id="UP000292702"/>
    </source>
</evidence>
<reference evidence="2 3" key="1">
    <citation type="submission" date="2018-11" db="EMBL/GenBank/DDBJ databases">
        <title>Genome assembly of Steccherinum ochraceum LE-BIN_3174, the white-rot fungus of the Steccherinaceae family (The Residual Polyporoid clade, Polyporales, Basidiomycota).</title>
        <authorList>
            <person name="Fedorova T.V."/>
            <person name="Glazunova O.A."/>
            <person name="Landesman E.O."/>
            <person name="Moiseenko K.V."/>
            <person name="Psurtseva N.V."/>
            <person name="Savinova O.S."/>
            <person name="Shakhova N.V."/>
            <person name="Tyazhelova T.V."/>
            <person name="Vasina D.V."/>
        </authorList>
    </citation>
    <scope>NUCLEOTIDE SEQUENCE [LARGE SCALE GENOMIC DNA]</scope>
    <source>
        <strain evidence="2 3">LE-BIN_3174</strain>
    </source>
</reference>
<dbReference type="EMBL" id="RWJN01000738">
    <property type="protein sequence ID" value="TCD59795.1"/>
    <property type="molecule type" value="Genomic_DNA"/>
</dbReference>
<feature type="compositionally biased region" description="Basic residues" evidence="1">
    <location>
        <begin position="41"/>
        <end position="50"/>
    </location>
</feature>
<proteinExistence type="predicted"/>
<organism evidence="2 3">
    <name type="scientific">Steccherinum ochraceum</name>
    <dbReference type="NCBI Taxonomy" id="92696"/>
    <lineage>
        <taxon>Eukaryota</taxon>
        <taxon>Fungi</taxon>
        <taxon>Dikarya</taxon>
        <taxon>Basidiomycota</taxon>
        <taxon>Agaricomycotina</taxon>
        <taxon>Agaricomycetes</taxon>
        <taxon>Polyporales</taxon>
        <taxon>Steccherinaceae</taxon>
        <taxon>Steccherinum</taxon>
    </lineage>
</organism>
<feature type="non-terminal residue" evidence="2">
    <location>
        <position position="1"/>
    </location>
</feature>
<feature type="compositionally biased region" description="Low complexity" evidence="1">
    <location>
        <begin position="7"/>
        <end position="19"/>
    </location>
</feature>
<accession>A0A4R0R4X0</accession>
<dbReference type="Proteomes" id="UP000292702">
    <property type="component" value="Unassembled WGS sequence"/>
</dbReference>
<evidence type="ECO:0000256" key="1">
    <source>
        <dbReference type="SAM" id="MobiDB-lite"/>
    </source>
</evidence>
<protein>
    <submittedName>
        <fullName evidence="2">Transcriptional activator</fullName>
    </submittedName>
</protein>
<gene>
    <name evidence="2" type="primary">HAP2</name>
    <name evidence="2" type="ORF">EIP91_011419</name>
</gene>
<keyword evidence="3" id="KW-1185">Reference proteome</keyword>
<name>A0A4R0R4X0_9APHY</name>
<sequence length="129" mass="14241">LSHVGFSHPMSHSEMSSPVSPAPAVSPNPHQAHDRLQQQQHHGHHDHSRRMTSMAQPPHLPPQEGTGSQPPQLVQPVGRAPAASSSSVTLRSPYAAMQMHHVPHPHAHARHHHSYVNRNENLYGDENRA</sequence>
<dbReference type="AlphaFoldDB" id="A0A4R0R4X0"/>
<feature type="compositionally biased region" description="Basic residues" evidence="1">
    <location>
        <begin position="101"/>
        <end position="115"/>
    </location>
</feature>
<evidence type="ECO:0000313" key="2">
    <source>
        <dbReference type="EMBL" id="TCD59795.1"/>
    </source>
</evidence>
<feature type="region of interest" description="Disordered" evidence="1">
    <location>
        <begin position="1"/>
        <end position="129"/>
    </location>
</feature>
<dbReference type="STRING" id="92696.A0A4R0R4X0"/>